<evidence type="ECO:0000259" key="5">
    <source>
        <dbReference type="PROSITE" id="PS50977"/>
    </source>
</evidence>
<keyword evidence="7" id="KW-1185">Reference proteome</keyword>
<keyword evidence="2 4" id="KW-0238">DNA-binding</keyword>
<dbReference type="PANTHER" id="PTHR30055">
    <property type="entry name" value="HTH-TYPE TRANSCRIPTIONAL REGULATOR RUTR"/>
    <property type="match status" value="1"/>
</dbReference>
<evidence type="ECO:0000256" key="1">
    <source>
        <dbReference type="ARBA" id="ARBA00023015"/>
    </source>
</evidence>
<sequence>MRTVQRKAQEVAARERMFVGLALEMVKRVGFHNLTLGKLATEAGYSKGTVYNHFTCREDLLIELSTENARQQLRYYQAVADLPLGGVSALYALALAYLRHAEVSPVLFESSITARTEAVCALASEERMRRRDLVESQMAQVVSSVVDRTVTERAFDNAHLTPDVAVDALRSSILGYAATHLLSERFLWSTERDAESQLLTLAAMVHGLGWPYLGLDELRALQRTVVGVVDGSPSDVYVG</sequence>
<dbReference type="InterPro" id="IPR001647">
    <property type="entry name" value="HTH_TetR"/>
</dbReference>
<evidence type="ECO:0000256" key="4">
    <source>
        <dbReference type="PROSITE-ProRule" id="PRU00335"/>
    </source>
</evidence>
<evidence type="ECO:0000313" key="6">
    <source>
        <dbReference type="EMBL" id="MCI3275059.1"/>
    </source>
</evidence>
<reference evidence="6" key="1">
    <citation type="submission" date="2022-03" db="EMBL/GenBank/DDBJ databases">
        <title>Streptomyces 7R015 and 7R016 isolated from Barleria lupulina in Thailand.</title>
        <authorList>
            <person name="Kanchanasin P."/>
            <person name="Phongsopitanun W."/>
            <person name="Tanasupawat S."/>
        </authorList>
    </citation>
    <scope>NUCLEOTIDE SEQUENCE</scope>
    <source>
        <strain evidence="6">7R015</strain>
    </source>
</reference>
<comment type="caution">
    <text evidence="6">The sequence shown here is derived from an EMBL/GenBank/DDBJ whole genome shotgun (WGS) entry which is preliminary data.</text>
</comment>
<dbReference type="PANTHER" id="PTHR30055:SF234">
    <property type="entry name" value="HTH-TYPE TRANSCRIPTIONAL REGULATOR BETI"/>
    <property type="match status" value="1"/>
</dbReference>
<evidence type="ECO:0000256" key="2">
    <source>
        <dbReference type="ARBA" id="ARBA00023125"/>
    </source>
</evidence>
<evidence type="ECO:0000256" key="3">
    <source>
        <dbReference type="ARBA" id="ARBA00023163"/>
    </source>
</evidence>
<dbReference type="Gene3D" id="1.10.357.10">
    <property type="entry name" value="Tetracycline Repressor, domain 2"/>
    <property type="match status" value="1"/>
</dbReference>
<dbReference type="RefSeq" id="WP_242768834.1">
    <property type="nucleotide sequence ID" value="NZ_JALDAY010000009.1"/>
</dbReference>
<dbReference type="Pfam" id="PF00440">
    <property type="entry name" value="TetR_N"/>
    <property type="match status" value="1"/>
</dbReference>
<dbReference type="Proteomes" id="UP001165269">
    <property type="component" value="Unassembled WGS sequence"/>
</dbReference>
<keyword evidence="3" id="KW-0804">Transcription</keyword>
<dbReference type="InterPro" id="IPR050109">
    <property type="entry name" value="HTH-type_TetR-like_transc_reg"/>
</dbReference>
<dbReference type="SUPFAM" id="SSF46689">
    <property type="entry name" value="Homeodomain-like"/>
    <property type="match status" value="1"/>
</dbReference>
<proteinExistence type="predicted"/>
<dbReference type="InterPro" id="IPR009057">
    <property type="entry name" value="Homeodomain-like_sf"/>
</dbReference>
<protein>
    <submittedName>
        <fullName evidence="6">TetR/AcrR family transcriptional regulator</fullName>
    </submittedName>
</protein>
<organism evidence="6 7">
    <name type="scientific">Streptomyces cylindrosporus</name>
    <dbReference type="NCBI Taxonomy" id="2927583"/>
    <lineage>
        <taxon>Bacteria</taxon>
        <taxon>Bacillati</taxon>
        <taxon>Actinomycetota</taxon>
        <taxon>Actinomycetes</taxon>
        <taxon>Kitasatosporales</taxon>
        <taxon>Streptomycetaceae</taxon>
        <taxon>Streptomyces</taxon>
    </lineage>
</organism>
<accession>A0ABS9YCV3</accession>
<gene>
    <name evidence="6" type="ORF">MQP27_28650</name>
</gene>
<feature type="domain" description="HTH tetR-type" evidence="5">
    <location>
        <begin position="12"/>
        <end position="72"/>
    </location>
</feature>
<dbReference type="PROSITE" id="PS50977">
    <property type="entry name" value="HTH_TETR_2"/>
    <property type="match status" value="1"/>
</dbReference>
<name>A0ABS9YCV3_9ACTN</name>
<dbReference type="PRINTS" id="PR00455">
    <property type="entry name" value="HTHTETR"/>
</dbReference>
<feature type="DNA-binding region" description="H-T-H motif" evidence="4">
    <location>
        <begin position="35"/>
        <end position="54"/>
    </location>
</feature>
<evidence type="ECO:0000313" key="7">
    <source>
        <dbReference type="Proteomes" id="UP001165269"/>
    </source>
</evidence>
<dbReference type="EMBL" id="JALDAY010000009">
    <property type="protein sequence ID" value="MCI3275059.1"/>
    <property type="molecule type" value="Genomic_DNA"/>
</dbReference>
<keyword evidence="1" id="KW-0805">Transcription regulation</keyword>